<sequence>MIERWAVTSSRKDSSMPTRLNRTRVGDVLRRHVAWRHGRRAALAAATAAALGVGGCATLKTPSAAGGKNAALRSLSPNELREVAAMFEAQGHADRAEHLFAAADHRSGVSPIRRDAAPLDGADGAGSPPSPIPSAPVQLAEATPERPSPPEPPSPSGAAEPQPVDGGTEVAPLADAVLLADASPDARSPEGDAALAEHAAPEHIAPEPAAAKPLSADHIVAEVSSASDAVVEPAASPLWGWTLVDAESTEPTDAAPEPIPILQATASDDDAAPTEFVVAASVSADEPTNLLPEVDWESAEPGIARYDFVPAPAARITSEATPQTDRETPPRAIPEAGKASLEPAASAEAIPFLTPGGADVASPPPAEADPPADAGRASL</sequence>
<feature type="compositionally biased region" description="Low complexity" evidence="1">
    <location>
        <begin position="118"/>
        <end position="127"/>
    </location>
</feature>
<name>A0ABX1VE63_9PLAN</name>
<evidence type="ECO:0000313" key="2">
    <source>
        <dbReference type="EMBL" id="NNJ26276.1"/>
    </source>
</evidence>
<feature type="compositionally biased region" description="Basic and acidic residues" evidence="1">
    <location>
        <begin position="106"/>
        <end position="117"/>
    </location>
</feature>
<protein>
    <submittedName>
        <fullName evidence="2">Uncharacterized protein</fullName>
    </submittedName>
</protein>
<evidence type="ECO:0000256" key="1">
    <source>
        <dbReference type="SAM" id="MobiDB-lite"/>
    </source>
</evidence>
<feature type="compositionally biased region" description="Low complexity" evidence="1">
    <location>
        <begin position="369"/>
        <end position="379"/>
    </location>
</feature>
<organism evidence="2 3">
    <name type="scientific">Alienimonas chondri</name>
    <dbReference type="NCBI Taxonomy" id="2681879"/>
    <lineage>
        <taxon>Bacteria</taxon>
        <taxon>Pseudomonadati</taxon>
        <taxon>Planctomycetota</taxon>
        <taxon>Planctomycetia</taxon>
        <taxon>Planctomycetales</taxon>
        <taxon>Planctomycetaceae</taxon>
        <taxon>Alienimonas</taxon>
    </lineage>
</organism>
<evidence type="ECO:0000313" key="3">
    <source>
        <dbReference type="Proteomes" id="UP000609651"/>
    </source>
</evidence>
<comment type="caution">
    <text evidence="2">The sequence shown here is derived from an EMBL/GenBank/DDBJ whole genome shotgun (WGS) entry which is preliminary data.</text>
</comment>
<dbReference type="EMBL" id="WTPX01000070">
    <property type="protein sequence ID" value="NNJ26276.1"/>
    <property type="molecule type" value="Genomic_DNA"/>
</dbReference>
<accession>A0ABX1VE63</accession>
<dbReference type="Proteomes" id="UP000609651">
    <property type="component" value="Unassembled WGS sequence"/>
</dbReference>
<feature type="compositionally biased region" description="Pro residues" evidence="1">
    <location>
        <begin position="146"/>
        <end position="155"/>
    </location>
</feature>
<feature type="compositionally biased region" description="Low complexity" evidence="1">
    <location>
        <begin position="170"/>
        <end position="186"/>
    </location>
</feature>
<reference evidence="2 3" key="1">
    <citation type="journal article" date="2020" name="Syst. Appl. Microbiol.">
        <title>Alienimonas chondri sp. nov., a novel planctomycete isolated from the biofilm of the red alga Chondrus crispus.</title>
        <authorList>
            <person name="Vitorino I."/>
            <person name="Albuquerque L."/>
            <person name="Wiegand S."/>
            <person name="Kallscheuer N."/>
            <person name="da Costa M.S."/>
            <person name="Lobo-da-Cunha A."/>
            <person name="Jogler C."/>
            <person name="Lage O.M."/>
        </authorList>
    </citation>
    <scope>NUCLEOTIDE SEQUENCE [LARGE SCALE GENOMIC DNA]</scope>
    <source>
        <strain evidence="2 3">LzC2</strain>
    </source>
</reference>
<feature type="region of interest" description="Disordered" evidence="1">
    <location>
        <begin position="106"/>
        <end position="213"/>
    </location>
</feature>
<gene>
    <name evidence="2" type="ORF">LzC2_23580</name>
</gene>
<keyword evidence="3" id="KW-1185">Reference proteome</keyword>
<feature type="region of interest" description="Disordered" evidence="1">
    <location>
        <begin position="314"/>
        <end position="379"/>
    </location>
</feature>
<proteinExistence type="predicted"/>